<sequence length="105" mass="12307">MSQQISMQHTFHNLYSILYPNNFWHQDTLNYLLVCKQTMCGLHFFTHSKILSKMIWSKVTYKISPISVAFKNLHPSRTQVVLCRSTLSKKRTNASPSMNKRPLFS</sequence>
<protein>
    <submittedName>
        <fullName evidence="1">Uncharacterized protein</fullName>
    </submittedName>
</protein>
<name>A0A0A9EVP4_ARUDO</name>
<dbReference type="EMBL" id="GBRH01193764">
    <property type="protein sequence ID" value="JAE04132.1"/>
    <property type="molecule type" value="Transcribed_RNA"/>
</dbReference>
<proteinExistence type="predicted"/>
<dbReference type="AlphaFoldDB" id="A0A0A9EVP4"/>
<reference evidence="1" key="1">
    <citation type="submission" date="2014-09" db="EMBL/GenBank/DDBJ databases">
        <authorList>
            <person name="Magalhaes I.L.F."/>
            <person name="Oliveira U."/>
            <person name="Santos F.R."/>
            <person name="Vidigal T.H.D.A."/>
            <person name="Brescovit A.D."/>
            <person name="Santos A.J."/>
        </authorList>
    </citation>
    <scope>NUCLEOTIDE SEQUENCE</scope>
    <source>
        <tissue evidence="1">Shoot tissue taken approximately 20 cm above the soil surface</tissue>
    </source>
</reference>
<evidence type="ECO:0000313" key="1">
    <source>
        <dbReference type="EMBL" id="JAE04132.1"/>
    </source>
</evidence>
<accession>A0A0A9EVP4</accession>
<reference evidence="1" key="2">
    <citation type="journal article" date="2015" name="Data Brief">
        <title>Shoot transcriptome of the giant reed, Arundo donax.</title>
        <authorList>
            <person name="Barrero R.A."/>
            <person name="Guerrero F.D."/>
            <person name="Moolhuijzen P."/>
            <person name="Goolsby J.A."/>
            <person name="Tidwell J."/>
            <person name="Bellgard S.E."/>
            <person name="Bellgard M.I."/>
        </authorList>
    </citation>
    <scope>NUCLEOTIDE SEQUENCE</scope>
    <source>
        <tissue evidence="1">Shoot tissue taken approximately 20 cm above the soil surface</tissue>
    </source>
</reference>
<organism evidence="1">
    <name type="scientific">Arundo donax</name>
    <name type="common">Giant reed</name>
    <name type="synonym">Donax arundinaceus</name>
    <dbReference type="NCBI Taxonomy" id="35708"/>
    <lineage>
        <taxon>Eukaryota</taxon>
        <taxon>Viridiplantae</taxon>
        <taxon>Streptophyta</taxon>
        <taxon>Embryophyta</taxon>
        <taxon>Tracheophyta</taxon>
        <taxon>Spermatophyta</taxon>
        <taxon>Magnoliopsida</taxon>
        <taxon>Liliopsida</taxon>
        <taxon>Poales</taxon>
        <taxon>Poaceae</taxon>
        <taxon>PACMAD clade</taxon>
        <taxon>Arundinoideae</taxon>
        <taxon>Arundineae</taxon>
        <taxon>Arundo</taxon>
    </lineage>
</organism>